<reference evidence="1" key="1">
    <citation type="journal article" date="2021" name="PeerJ">
        <title>Extensive microbial diversity within the chicken gut microbiome revealed by metagenomics and culture.</title>
        <authorList>
            <person name="Gilroy R."/>
            <person name="Ravi A."/>
            <person name="Getino M."/>
            <person name="Pursley I."/>
            <person name="Horton D.L."/>
            <person name="Alikhan N.F."/>
            <person name="Baker D."/>
            <person name="Gharbi K."/>
            <person name="Hall N."/>
            <person name="Watson M."/>
            <person name="Adriaenssens E.M."/>
            <person name="Foster-Nyarko E."/>
            <person name="Jarju S."/>
            <person name="Secka A."/>
            <person name="Antonio M."/>
            <person name="Oren A."/>
            <person name="Chaudhuri R.R."/>
            <person name="La Ragione R."/>
            <person name="Hildebrand F."/>
            <person name="Pallen M.J."/>
        </authorList>
    </citation>
    <scope>NUCLEOTIDE SEQUENCE</scope>
    <source>
        <strain evidence="1">ChiW19-6364</strain>
    </source>
</reference>
<reference evidence="1" key="2">
    <citation type="submission" date="2021-04" db="EMBL/GenBank/DDBJ databases">
        <authorList>
            <person name="Gilroy R."/>
        </authorList>
    </citation>
    <scope>NUCLEOTIDE SEQUENCE</scope>
    <source>
        <strain evidence="1">ChiW19-6364</strain>
    </source>
</reference>
<proteinExistence type="predicted"/>
<dbReference type="GO" id="GO:0043937">
    <property type="term" value="P:regulation of sporulation"/>
    <property type="evidence" value="ECO:0007669"/>
    <property type="project" value="InterPro"/>
</dbReference>
<gene>
    <name evidence="1" type="ORF">H9913_14580</name>
</gene>
<dbReference type="InterPro" id="IPR018540">
    <property type="entry name" value="Spo0E-like"/>
</dbReference>
<dbReference type="Proteomes" id="UP000823850">
    <property type="component" value="Unassembled WGS sequence"/>
</dbReference>
<comment type="caution">
    <text evidence="1">The sequence shown here is derived from an EMBL/GenBank/DDBJ whole genome shotgun (WGS) entry which is preliminary data.</text>
</comment>
<evidence type="ECO:0000313" key="1">
    <source>
        <dbReference type="EMBL" id="HJD41238.1"/>
    </source>
</evidence>
<dbReference type="GO" id="GO:0046983">
    <property type="term" value="F:protein dimerization activity"/>
    <property type="evidence" value="ECO:0007669"/>
    <property type="project" value="InterPro"/>
</dbReference>
<evidence type="ECO:0000313" key="2">
    <source>
        <dbReference type="Proteomes" id="UP000823850"/>
    </source>
</evidence>
<accession>A0A9D2U769</accession>
<protein>
    <submittedName>
        <fullName evidence="1">Spo0E family sporulation regulatory protein-aspartic acid phosphatase</fullName>
    </submittedName>
</protein>
<dbReference type="EMBL" id="DWUX01000250">
    <property type="protein sequence ID" value="HJD41238.1"/>
    <property type="molecule type" value="Genomic_DNA"/>
</dbReference>
<dbReference type="Gene3D" id="4.10.280.10">
    <property type="entry name" value="Helix-loop-helix DNA-binding domain"/>
    <property type="match status" value="1"/>
</dbReference>
<dbReference type="Pfam" id="PF09388">
    <property type="entry name" value="SpoOE-like"/>
    <property type="match status" value="1"/>
</dbReference>
<dbReference type="SUPFAM" id="SSF140500">
    <property type="entry name" value="BAS1536-like"/>
    <property type="match status" value="1"/>
</dbReference>
<dbReference type="InterPro" id="IPR036638">
    <property type="entry name" value="HLH_DNA-bd_sf"/>
</dbReference>
<name>A0A9D2U769_9FIRM</name>
<dbReference type="AlphaFoldDB" id="A0A9D2U769"/>
<dbReference type="InterPro" id="IPR037208">
    <property type="entry name" value="Spo0E-like_sf"/>
</dbReference>
<sequence length="70" mass="7726">MTQIELKKEIENTRENLNAAIAGNMAESAILDISRVLDSLIEEYLNENISSERSGEKEFSCMGTCPGIGF</sequence>
<organism evidence="1 2">
    <name type="scientific">Candidatus Blautia stercoripullorum</name>
    <dbReference type="NCBI Taxonomy" id="2838502"/>
    <lineage>
        <taxon>Bacteria</taxon>
        <taxon>Bacillati</taxon>
        <taxon>Bacillota</taxon>
        <taxon>Clostridia</taxon>
        <taxon>Lachnospirales</taxon>
        <taxon>Lachnospiraceae</taxon>
        <taxon>Blautia</taxon>
    </lineage>
</organism>